<dbReference type="AlphaFoldDB" id="A0A1G8BCC9"/>
<evidence type="ECO:0000313" key="2">
    <source>
        <dbReference type="Proteomes" id="UP000199623"/>
    </source>
</evidence>
<proteinExistence type="predicted"/>
<dbReference type="Proteomes" id="UP000199623">
    <property type="component" value="Unassembled WGS sequence"/>
</dbReference>
<accession>A0A1G8BCC9</accession>
<protein>
    <submittedName>
        <fullName evidence="1">Uncharacterized protein</fullName>
    </submittedName>
</protein>
<evidence type="ECO:0000313" key="1">
    <source>
        <dbReference type="EMBL" id="SDH30897.1"/>
    </source>
</evidence>
<dbReference type="EMBL" id="FNCC01000019">
    <property type="protein sequence ID" value="SDH30897.1"/>
    <property type="molecule type" value="Genomic_DNA"/>
</dbReference>
<organism evidence="1 2">
    <name type="scientific">Lentzea fradiae</name>
    <dbReference type="NCBI Taxonomy" id="200378"/>
    <lineage>
        <taxon>Bacteria</taxon>
        <taxon>Bacillati</taxon>
        <taxon>Actinomycetota</taxon>
        <taxon>Actinomycetes</taxon>
        <taxon>Pseudonocardiales</taxon>
        <taxon>Pseudonocardiaceae</taxon>
        <taxon>Lentzea</taxon>
    </lineage>
</organism>
<sequence length="48" mass="5160">MNSVLMNESDHRSGSGYVPQAATVIGWGFQDTTGFSGTTNFTTVRFDA</sequence>
<gene>
    <name evidence="1" type="ORF">SAMN05216553_1194</name>
</gene>
<reference evidence="2" key="1">
    <citation type="submission" date="2016-10" db="EMBL/GenBank/DDBJ databases">
        <authorList>
            <person name="Varghese N."/>
            <person name="Submissions S."/>
        </authorList>
    </citation>
    <scope>NUCLEOTIDE SEQUENCE [LARGE SCALE GENOMIC DNA]</scope>
    <source>
        <strain evidence="2">CGMCC 4.3506</strain>
    </source>
</reference>
<name>A0A1G8BCC9_9PSEU</name>
<keyword evidence="2" id="KW-1185">Reference proteome</keyword>